<protein>
    <submittedName>
        <fullName evidence="1">Uncharacterized protein</fullName>
    </submittedName>
</protein>
<evidence type="ECO:0000313" key="1">
    <source>
        <dbReference type="EMBL" id="TMR04367.1"/>
    </source>
</evidence>
<dbReference type="RefSeq" id="WP_138644496.1">
    <property type="nucleotide sequence ID" value="NZ_VCKW01000030.1"/>
</dbReference>
<dbReference type="Proteomes" id="UP000309174">
    <property type="component" value="Unassembled WGS sequence"/>
</dbReference>
<dbReference type="OrthoDB" id="1637728at2"/>
<name>A0A5C4JG74_9ACTN</name>
<gene>
    <name evidence="1" type="ORF">ETD83_08385</name>
</gene>
<proteinExistence type="predicted"/>
<evidence type="ECO:0000313" key="2">
    <source>
        <dbReference type="Proteomes" id="UP000309174"/>
    </source>
</evidence>
<dbReference type="EMBL" id="VCKW01000030">
    <property type="protein sequence ID" value="TMR04367.1"/>
    <property type="molecule type" value="Genomic_DNA"/>
</dbReference>
<keyword evidence="2" id="KW-1185">Reference proteome</keyword>
<sequence>MDDIGDTGATPRPRGRKETEVLMRWLRIAAVSNAVIFDFFGRSVFTTEAVIRLNPEDGGTRQSILVISNEVGVRRAKALRKAGHH</sequence>
<accession>A0A5C4JG74</accession>
<comment type="caution">
    <text evidence="1">The sequence shown here is derived from an EMBL/GenBank/DDBJ whole genome shotgun (WGS) entry which is preliminary data.</text>
</comment>
<reference evidence="1 2" key="1">
    <citation type="submission" date="2019-05" db="EMBL/GenBank/DDBJ databases">
        <title>Draft genome sequence of Actinomadura sp. 14C53.</title>
        <authorList>
            <person name="Saricaoglu S."/>
            <person name="Isik K."/>
        </authorList>
    </citation>
    <scope>NUCLEOTIDE SEQUENCE [LARGE SCALE GENOMIC DNA]</scope>
    <source>
        <strain evidence="1 2">14C53</strain>
    </source>
</reference>
<organism evidence="1 2">
    <name type="scientific">Actinomadura soli</name>
    <dbReference type="NCBI Taxonomy" id="2508997"/>
    <lineage>
        <taxon>Bacteria</taxon>
        <taxon>Bacillati</taxon>
        <taxon>Actinomycetota</taxon>
        <taxon>Actinomycetes</taxon>
        <taxon>Streptosporangiales</taxon>
        <taxon>Thermomonosporaceae</taxon>
        <taxon>Actinomadura</taxon>
    </lineage>
</organism>
<dbReference type="AlphaFoldDB" id="A0A5C4JG74"/>